<feature type="domain" description="Alpha-D-phosphohexomutase alpha/beta/alpha" evidence="7">
    <location>
        <begin position="385"/>
        <end position="514"/>
    </location>
</feature>
<keyword evidence="9" id="KW-0808">Transferase</keyword>
<evidence type="ECO:0000256" key="2">
    <source>
        <dbReference type="ARBA" id="ARBA00010231"/>
    </source>
</evidence>
<dbReference type="InterPro" id="IPR005844">
    <property type="entry name" value="A-D-PHexomutase_a/b/a-I"/>
</dbReference>
<dbReference type="SUPFAM" id="SSF51161">
    <property type="entry name" value="Trimeric LpxA-like enzymes"/>
    <property type="match status" value="1"/>
</dbReference>
<dbReference type="Proteomes" id="UP000184389">
    <property type="component" value="Unassembled WGS sequence"/>
</dbReference>
<proteinExistence type="inferred from homology"/>
<dbReference type="SUPFAM" id="SSF53448">
    <property type="entry name" value="Nucleotide-diphospho-sugar transferases"/>
    <property type="match status" value="1"/>
</dbReference>
<dbReference type="STRING" id="1123281.SAMN02745180_02254"/>
<dbReference type="SUPFAM" id="SSF53738">
    <property type="entry name" value="Phosphoglucomutase, first 3 domains"/>
    <property type="match status" value="1"/>
</dbReference>
<accession>A0A1M5YJU2</accession>
<organism evidence="9 10">
    <name type="scientific">Sporanaerobacter acetigenes DSM 13106</name>
    <dbReference type="NCBI Taxonomy" id="1123281"/>
    <lineage>
        <taxon>Bacteria</taxon>
        <taxon>Bacillati</taxon>
        <taxon>Bacillota</taxon>
        <taxon>Tissierellia</taxon>
        <taxon>Tissierellales</taxon>
        <taxon>Sporanaerobacteraceae</taxon>
        <taxon>Sporanaerobacter</taxon>
    </lineage>
</organism>
<dbReference type="Pfam" id="PF25084">
    <property type="entry name" value="LbH_EIF2B"/>
    <property type="match status" value="1"/>
</dbReference>
<keyword evidence="10" id="KW-1185">Reference proteome</keyword>
<evidence type="ECO:0000259" key="6">
    <source>
        <dbReference type="Pfam" id="PF00483"/>
    </source>
</evidence>
<dbReference type="GO" id="GO:0005975">
    <property type="term" value="P:carbohydrate metabolic process"/>
    <property type="evidence" value="ECO:0007669"/>
    <property type="project" value="InterPro"/>
</dbReference>
<evidence type="ECO:0000259" key="7">
    <source>
        <dbReference type="Pfam" id="PF02878"/>
    </source>
</evidence>
<evidence type="ECO:0000256" key="5">
    <source>
        <dbReference type="ARBA" id="ARBA00022917"/>
    </source>
</evidence>
<evidence type="ECO:0000256" key="3">
    <source>
        <dbReference type="ARBA" id="ARBA00022490"/>
    </source>
</evidence>
<evidence type="ECO:0000256" key="1">
    <source>
        <dbReference type="ARBA" id="ARBA00004514"/>
    </source>
</evidence>
<dbReference type="Pfam" id="PF02878">
    <property type="entry name" value="PGM_PMM_I"/>
    <property type="match status" value="1"/>
</dbReference>
<sequence>MIKIKAVIMSGGKGTRLRPLTCHIPKPMVPILNKPVMEYILELLKFHDIEDIAVTLHYLPSSIIDYFHNGEDFGVNMNYYIEKTPLGTGGSVKNAEEFLDSTFVVISGDAFTNIDLHKAIDFHKNKKSKATLILKKEPVPLEYGVIITDENGKITRFLEKPSWGEVFSDTINTGIYILEPEVLDYYKKGENFDFSKDLFPRLLKDNIPMYGYITEDYWCDIGDINSYTKTHRDLLDKKIYMKFESKEIEEGVWIGDGTFIGREVEMISPVYIGENCTIKGKTKIEPYTVIGDNCYIDSGCSLKKSVLWENVFFSRNVEARKCIVCDDVNVKEGVKLFEGSVVGSSSTISTGAIVGPDTKIWPHKLIEEDVKVNENLIWGSKVSKTIFGNRDIQGYINIDITPEFASRLGSAFASQTIGKGVFVVSSDEYNSSELIKSSLISGILSTGSKVIDIKDASMPMCRFAVQHFRTNGGLQVTSDSHDKNKIHIEIIDERGANISRNLERKIENAFGIEDFKRCNGESVEDIVRMYNFSSIYINEGEKILKNLSEIKRRNLKVLIHSASVNVSNLAKKYLESIGCDGVVSSDTHPYEKISKRVREEKFDLGVIYSENGENMILIDEKGRILDGEKFSLFSFFMGFKSGEMKEVVIPYNFPRVVENMATKYNGKVYITKTNLSDTLGEIMDRNCLYQYILNFDAIWGTGKIIDFIVSEKIALSKLVDELPKYYYVKNKVFCPWEEKGRILRKIIEDNEIGIETIEGARIVDDKGWALILPDEEKPLFNIYAEGLNEEYAQELSGFYQEKIREMLEDSR</sequence>
<keyword evidence="9" id="KW-0548">Nucleotidyltransferase</keyword>
<feature type="domain" description="EIF2B subunit epsilon/gamma LbH" evidence="8">
    <location>
        <begin position="256"/>
        <end position="352"/>
    </location>
</feature>
<dbReference type="InterPro" id="IPR056764">
    <property type="entry name" value="LbH_EIF2B3/5"/>
</dbReference>
<dbReference type="SUPFAM" id="SSF55957">
    <property type="entry name" value="Phosphoglucomutase, C-terminal domain"/>
    <property type="match status" value="1"/>
</dbReference>
<keyword evidence="4" id="KW-0396">Initiation factor</keyword>
<dbReference type="GO" id="GO:0016779">
    <property type="term" value="F:nucleotidyltransferase activity"/>
    <property type="evidence" value="ECO:0007669"/>
    <property type="project" value="UniProtKB-KW"/>
</dbReference>
<name>A0A1M5YJU2_9FIRM</name>
<dbReference type="GO" id="GO:0016868">
    <property type="term" value="F:intramolecular phosphotransferase activity"/>
    <property type="evidence" value="ECO:0007669"/>
    <property type="project" value="InterPro"/>
</dbReference>
<protein>
    <submittedName>
        <fullName evidence="9">Mannose-1-phosphate guanylyltransferase / phosphomannomutase</fullName>
    </submittedName>
</protein>
<comment type="similarity">
    <text evidence="2">Belongs to the phosphohexose mutase family.</text>
</comment>
<dbReference type="Gene3D" id="3.40.120.10">
    <property type="entry name" value="Alpha-D-Glucose-1,6-Bisphosphate, subunit A, domain 3"/>
    <property type="match status" value="3"/>
</dbReference>
<dbReference type="Gene3D" id="3.30.310.50">
    <property type="entry name" value="Alpha-D-phosphohexomutase, C-terminal domain"/>
    <property type="match status" value="1"/>
</dbReference>
<dbReference type="EMBL" id="FQXR01000012">
    <property type="protein sequence ID" value="SHI12286.1"/>
    <property type="molecule type" value="Genomic_DNA"/>
</dbReference>
<dbReference type="InterPro" id="IPR029044">
    <property type="entry name" value="Nucleotide-diphossugar_trans"/>
</dbReference>
<comment type="subcellular location">
    <subcellularLocation>
        <location evidence="1">Cytoplasm</location>
        <location evidence="1">Cytosol</location>
    </subcellularLocation>
</comment>
<dbReference type="InterPro" id="IPR036900">
    <property type="entry name" value="A-D-PHexomutase_C_sf"/>
</dbReference>
<dbReference type="CDD" id="cd04181">
    <property type="entry name" value="NTP_transferase"/>
    <property type="match status" value="1"/>
</dbReference>
<dbReference type="InterPro" id="IPR005835">
    <property type="entry name" value="NTP_transferase_dom"/>
</dbReference>
<dbReference type="Gene3D" id="2.160.10.10">
    <property type="entry name" value="Hexapeptide repeat proteins"/>
    <property type="match status" value="1"/>
</dbReference>
<reference evidence="9 10" key="1">
    <citation type="submission" date="2016-11" db="EMBL/GenBank/DDBJ databases">
        <authorList>
            <person name="Jaros S."/>
            <person name="Januszkiewicz K."/>
            <person name="Wedrychowicz H."/>
        </authorList>
    </citation>
    <scope>NUCLEOTIDE SEQUENCE [LARGE SCALE GENOMIC DNA]</scope>
    <source>
        <strain evidence="9 10">DSM 13106</strain>
    </source>
</reference>
<evidence type="ECO:0000313" key="9">
    <source>
        <dbReference type="EMBL" id="SHI12286.1"/>
    </source>
</evidence>
<keyword evidence="3" id="KW-0963">Cytoplasm</keyword>
<dbReference type="AlphaFoldDB" id="A0A1M5YJU2"/>
<evidence type="ECO:0000259" key="8">
    <source>
        <dbReference type="Pfam" id="PF25084"/>
    </source>
</evidence>
<dbReference type="Gene3D" id="3.90.550.10">
    <property type="entry name" value="Spore Coat Polysaccharide Biosynthesis Protein SpsA, Chain A"/>
    <property type="match status" value="1"/>
</dbReference>
<evidence type="ECO:0000313" key="10">
    <source>
        <dbReference type="Proteomes" id="UP000184389"/>
    </source>
</evidence>
<feature type="domain" description="Nucleotidyl transferase" evidence="6">
    <location>
        <begin position="5"/>
        <end position="236"/>
    </location>
</feature>
<dbReference type="OrthoDB" id="9803871at2"/>
<dbReference type="InterPro" id="IPR016055">
    <property type="entry name" value="A-D-PHexomutase_a/b/a-I/II/III"/>
</dbReference>
<keyword evidence="5" id="KW-0648">Protein biosynthesis</keyword>
<dbReference type="Pfam" id="PF00483">
    <property type="entry name" value="NTP_transferase"/>
    <property type="match status" value="1"/>
</dbReference>
<dbReference type="PANTHER" id="PTHR22572">
    <property type="entry name" value="SUGAR-1-PHOSPHATE GUANYL TRANSFERASE"/>
    <property type="match status" value="1"/>
</dbReference>
<evidence type="ECO:0000256" key="4">
    <source>
        <dbReference type="ARBA" id="ARBA00022540"/>
    </source>
</evidence>
<gene>
    <name evidence="9" type="ORF">SAMN02745180_02254</name>
</gene>
<dbReference type="InterPro" id="IPR050486">
    <property type="entry name" value="Mannose-1P_guanyltransferase"/>
</dbReference>
<dbReference type="RefSeq" id="WP_084604269.1">
    <property type="nucleotide sequence ID" value="NZ_FQXR01000012.1"/>
</dbReference>
<dbReference type="InterPro" id="IPR011004">
    <property type="entry name" value="Trimer_LpxA-like_sf"/>
</dbReference>